<keyword evidence="3" id="KW-1185">Reference proteome</keyword>
<dbReference type="Proteomes" id="UP001341840">
    <property type="component" value="Unassembled WGS sequence"/>
</dbReference>
<dbReference type="EMBL" id="JASCZI010031501">
    <property type="protein sequence ID" value="MED6126900.1"/>
    <property type="molecule type" value="Genomic_DNA"/>
</dbReference>
<gene>
    <name evidence="2" type="ORF">PIB30_082924</name>
</gene>
<organism evidence="2 3">
    <name type="scientific">Stylosanthes scabra</name>
    <dbReference type="NCBI Taxonomy" id="79078"/>
    <lineage>
        <taxon>Eukaryota</taxon>
        <taxon>Viridiplantae</taxon>
        <taxon>Streptophyta</taxon>
        <taxon>Embryophyta</taxon>
        <taxon>Tracheophyta</taxon>
        <taxon>Spermatophyta</taxon>
        <taxon>Magnoliopsida</taxon>
        <taxon>eudicotyledons</taxon>
        <taxon>Gunneridae</taxon>
        <taxon>Pentapetalae</taxon>
        <taxon>rosids</taxon>
        <taxon>fabids</taxon>
        <taxon>Fabales</taxon>
        <taxon>Fabaceae</taxon>
        <taxon>Papilionoideae</taxon>
        <taxon>50 kb inversion clade</taxon>
        <taxon>dalbergioids sensu lato</taxon>
        <taxon>Dalbergieae</taxon>
        <taxon>Pterocarpus clade</taxon>
        <taxon>Stylosanthes</taxon>
    </lineage>
</organism>
<name>A0ABU6RSE8_9FABA</name>
<comment type="caution">
    <text evidence="2">The sequence shown here is derived from an EMBL/GenBank/DDBJ whole genome shotgun (WGS) entry which is preliminary data.</text>
</comment>
<evidence type="ECO:0000313" key="2">
    <source>
        <dbReference type="EMBL" id="MED6126900.1"/>
    </source>
</evidence>
<evidence type="ECO:0000313" key="3">
    <source>
        <dbReference type="Proteomes" id="UP001341840"/>
    </source>
</evidence>
<sequence>NIFPPRPSSTAQNGGGLGGKQHGKTPSPSFPTLRQCKLGLPGSLVGLRDDVWQRLGQRRRQLWCWGGGSERAVELG</sequence>
<feature type="non-terminal residue" evidence="2">
    <location>
        <position position="1"/>
    </location>
</feature>
<proteinExistence type="predicted"/>
<feature type="region of interest" description="Disordered" evidence="1">
    <location>
        <begin position="1"/>
        <end position="34"/>
    </location>
</feature>
<reference evidence="2 3" key="1">
    <citation type="journal article" date="2023" name="Plants (Basel)">
        <title>Bridging the Gap: Combining Genomics and Transcriptomics Approaches to Understand Stylosanthes scabra, an Orphan Legume from the Brazilian Caatinga.</title>
        <authorList>
            <person name="Ferreira-Neto J.R.C."/>
            <person name="da Silva M.D."/>
            <person name="Binneck E."/>
            <person name="de Melo N.F."/>
            <person name="da Silva R.H."/>
            <person name="de Melo A.L.T.M."/>
            <person name="Pandolfi V."/>
            <person name="Bustamante F.O."/>
            <person name="Brasileiro-Vidal A.C."/>
            <person name="Benko-Iseppon A.M."/>
        </authorList>
    </citation>
    <scope>NUCLEOTIDE SEQUENCE [LARGE SCALE GENOMIC DNA]</scope>
    <source>
        <tissue evidence="2">Leaves</tissue>
    </source>
</reference>
<accession>A0ABU6RSE8</accession>
<evidence type="ECO:0000256" key="1">
    <source>
        <dbReference type="SAM" id="MobiDB-lite"/>
    </source>
</evidence>
<protein>
    <submittedName>
        <fullName evidence="2">Uncharacterized protein</fullName>
    </submittedName>
</protein>